<proteinExistence type="predicted"/>
<organism evidence="3 4">
    <name type="scientific">Cellulomonas triticagri</name>
    <dbReference type="NCBI Taxonomy" id="2483352"/>
    <lineage>
        <taxon>Bacteria</taxon>
        <taxon>Bacillati</taxon>
        <taxon>Actinomycetota</taxon>
        <taxon>Actinomycetes</taxon>
        <taxon>Micrococcales</taxon>
        <taxon>Cellulomonadaceae</taxon>
        <taxon>Cellulomonas</taxon>
    </lineage>
</organism>
<evidence type="ECO:0000256" key="2">
    <source>
        <dbReference type="SAM" id="SignalP"/>
    </source>
</evidence>
<feature type="signal peptide" evidence="2">
    <location>
        <begin position="1"/>
        <end position="25"/>
    </location>
</feature>
<evidence type="ECO:0000313" key="4">
    <source>
        <dbReference type="Proteomes" id="UP000269289"/>
    </source>
</evidence>
<gene>
    <name evidence="3" type="ORF">EBM89_09955</name>
</gene>
<feature type="compositionally biased region" description="Low complexity" evidence="1">
    <location>
        <begin position="212"/>
        <end position="222"/>
    </location>
</feature>
<feature type="chain" id="PRO_5018052596" evidence="2">
    <location>
        <begin position="26"/>
        <end position="242"/>
    </location>
</feature>
<accession>A0A3M2J5V8</accession>
<comment type="caution">
    <text evidence="3">The sequence shown here is derived from an EMBL/GenBank/DDBJ whole genome shotgun (WGS) entry which is preliminary data.</text>
</comment>
<evidence type="ECO:0000313" key="3">
    <source>
        <dbReference type="EMBL" id="RMI09497.1"/>
    </source>
</evidence>
<protein>
    <submittedName>
        <fullName evidence="3">Uncharacterized protein</fullName>
    </submittedName>
</protein>
<keyword evidence="4" id="KW-1185">Reference proteome</keyword>
<reference evidence="3 4" key="1">
    <citation type="submission" date="2018-10" db="EMBL/GenBank/DDBJ databases">
        <title>Isolation, diversity and antifungal activity of actinobacteria from wheat.</title>
        <authorList>
            <person name="Han C."/>
        </authorList>
    </citation>
    <scope>NUCLEOTIDE SEQUENCE [LARGE SCALE GENOMIC DNA]</scope>
    <source>
        <strain evidence="3 4">NEAU-YY56</strain>
    </source>
</reference>
<feature type="region of interest" description="Disordered" evidence="1">
    <location>
        <begin position="209"/>
        <end position="242"/>
    </location>
</feature>
<dbReference type="RefSeq" id="WP_122149281.1">
    <property type="nucleotide sequence ID" value="NZ_RFFI01000047.1"/>
</dbReference>
<sequence>MRRLYLVGAVALIGVSACVAGWATAQTNTDGTDLSSVGASDADPGRHGVELTATNELPRVVPSLTVDETTIEPLYLSWHQPGQEARTITPSSGATAADYPTVDLDTVLEASLDSTVPPAVVNARFYHRLGPDGLPADAEDSHLECLSPNPRCTVRATRTGIDLRIDADPAAVFTVIEIFYHNPGIAPEPPFSIATYGFNANIDRSHLAPVVRSTRSTPSSTTTRRRSPRGHVPAAPREVRQP</sequence>
<evidence type="ECO:0000256" key="1">
    <source>
        <dbReference type="SAM" id="MobiDB-lite"/>
    </source>
</evidence>
<name>A0A3M2J5V8_9CELL</name>
<keyword evidence="2" id="KW-0732">Signal</keyword>
<dbReference type="AlphaFoldDB" id="A0A3M2J5V8"/>
<dbReference type="PROSITE" id="PS51257">
    <property type="entry name" value="PROKAR_LIPOPROTEIN"/>
    <property type="match status" value="1"/>
</dbReference>
<dbReference type="Proteomes" id="UP000269289">
    <property type="component" value="Unassembled WGS sequence"/>
</dbReference>
<dbReference type="EMBL" id="RFFI01000047">
    <property type="protein sequence ID" value="RMI09497.1"/>
    <property type="molecule type" value="Genomic_DNA"/>
</dbReference>